<reference evidence="1 2" key="1">
    <citation type="submission" date="2018-11" db="EMBL/GenBank/DDBJ databases">
        <authorList>
            <consortium name="Pathogen Informatics"/>
        </authorList>
    </citation>
    <scope>NUCLEOTIDE SEQUENCE [LARGE SCALE GENOMIC DNA]</scope>
</reference>
<dbReference type="EMBL" id="UYRU01105527">
    <property type="protein sequence ID" value="VDN42738.1"/>
    <property type="molecule type" value="Genomic_DNA"/>
</dbReference>
<organism evidence="1 2">
    <name type="scientific">Dibothriocephalus latus</name>
    <name type="common">Fish tapeworm</name>
    <name type="synonym">Diphyllobothrium latum</name>
    <dbReference type="NCBI Taxonomy" id="60516"/>
    <lineage>
        <taxon>Eukaryota</taxon>
        <taxon>Metazoa</taxon>
        <taxon>Spiralia</taxon>
        <taxon>Lophotrochozoa</taxon>
        <taxon>Platyhelminthes</taxon>
        <taxon>Cestoda</taxon>
        <taxon>Eucestoda</taxon>
        <taxon>Diphyllobothriidea</taxon>
        <taxon>Diphyllobothriidae</taxon>
        <taxon>Dibothriocephalus</taxon>
    </lineage>
</organism>
<dbReference type="Proteomes" id="UP000281553">
    <property type="component" value="Unassembled WGS sequence"/>
</dbReference>
<evidence type="ECO:0000313" key="2">
    <source>
        <dbReference type="Proteomes" id="UP000281553"/>
    </source>
</evidence>
<protein>
    <submittedName>
        <fullName evidence="1">Uncharacterized protein</fullName>
    </submittedName>
</protein>
<sequence length="95" mass="10107">MSSTNAVRRLAAGMVVSSAPSDKAASTNQAPSSVCRTVARVCVSQPRAKPAKVRCSTGTLLHLPLFKYSIDCLNLGQIVNTRVLLINSCRVSTFI</sequence>
<proteinExistence type="predicted"/>
<name>A0A3P7P1W2_DIBLA</name>
<keyword evidence="2" id="KW-1185">Reference proteome</keyword>
<accession>A0A3P7P1W2</accession>
<dbReference type="AlphaFoldDB" id="A0A3P7P1W2"/>
<evidence type="ECO:0000313" key="1">
    <source>
        <dbReference type="EMBL" id="VDN42738.1"/>
    </source>
</evidence>
<gene>
    <name evidence="1" type="ORF">DILT_LOCUS18898</name>
</gene>